<dbReference type="SUPFAM" id="SSF53822">
    <property type="entry name" value="Periplasmic binding protein-like I"/>
    <property type="match status" value="1"/>
</dbReference>
<dbReference type="PANTHER" id="PTHR24061:SF3">
    <property type="entry name" value="TASTE RECEPTOR TYPE 1 MEMBER 1"/>
    <property type="match status" value="1"/>
</dbReference>
<feature type="transmembrane region" description="Helical" evidence="12">
    <location>
        <begin position="681"/>
        <end position="701"/>
    </location>
</feature>
<dbReference type="RefSeq" id="XP_007532832.1">
    <property type="nucleotide sequence ID" value="XM_007532770.1"/>
</dbReference>
<dbReference type="InterPro" id="IPR011500">
    <property type="entry name" value="GPCR_3_9-Cys_dom"/>
</dbReference>
<accession>A0A1S3ACA5</accession>
<gene>
    <name evidence="16" type="primary">TAS1R1</name>
</gene>
<dbReference type="Proteomes" id="UP001652624">
    <property type="component" value="Chromosome 11"/>
</dbReference>
<feature type="transmembrane region" description="Helical" evidence="12">
    <location>
        <begin position="568"/>
        <end position="592"/>
    </location>
</feature>
<keyword evidence="5 12" id="KW-1133">Transmembrane helix</keyword>
<evidence type="ECO:0000256" key="8">
    <source>
        <dbReference type="ARBA" id="ARBA00023170"/>
    </source>
</evidence>
<feature type="transmembrane region" description="Helical" evidence="12">
    <location>
        <begin position="761"/>
        <end position="783"/>
    </location>
</feature>
<dbReference type="CDD" id="cd15289">
    <property type="entry name" value="7tmC_TAS1R1"/>
    <property type="match status" value="1"/>
</dbReference>
<dbReference type="FunFam" id="3.40.50.2300:FF:000016">
    <property type="entry name" value="Taste 1 receptor member 2"/>
    <property type="match status" value="1"/>
</dbReference>
<feature type="chain" id="PRO_5010248037" evidence="13">
    <location>
        <begin position="17"/>
        <end position="841"/>
    </location>
</feature>
<keyword evidence="9" id="KW-0325">Glycoprotein</keyword>
<dbReference type="PRINTS" id="PR00592">
    <property type="entry name" value="CASENSINGR"/>
</dbReference>
<evidence type="ECO:0000256" key="1">
    <source>
        <dbReference type="ARBA" id="ARBA00004651"/>
    </source>
</evidence>
<evidence type="ECO:0000256" key="2">
    <source>
        <dbReference type="ARBA" id="ARBA00022475"/>
    </source>
</evidence>
<dbReference type="InterPro" id="IPR028082">
    <property type="entry name" value="Peripla_BP_I"/>
</dbReference>
<dbReference type="Pfam" id="PF00003">
    <property type="entry name" value="7tm_3"/>
    <property type="match status" value="1"/>
</dbReference>
<dbReference type="GO" id="GO:0005886">
    <property type="term" value="C:plasma membrane"/>
    <property type="evidence" value="ECO:0007669"/>
    <property type="project" value="UniProtKB-SubCell"/>
</dbReference>
<keyword evidence="15" id="KW-1185">Reference proteome</keyword>
<protein>
    <submittedName>
        <fullName evidence="16">Taste receptor type 1 member 1 isoform X1</fullName>
    </submittedName>
</protein>
<comment type="subcellular location">
    <subcellularLocation>
        <location evidence="1">Cell membrane</location>
        <topology evidence="1">Multi-pass membrane protein</topology>
    </subcellularLocation>
</comment>
<keyword evidence="7 12" id="KW-0472">Membrane</keyword>
<dbReference type="PRINTS" id="PR00248">
    <property type="entry name" value="GPCRMGR"/>
</dbReference>
<dbReference type="FunFam" id="2.10.50.30:FF:000004">
    <property type="entry name" value="Taste receptor type 1 member 3-like protein"/>
    <property type="match status" value="1"/>
</dbReference>
<evidence type="ECO:0000256" key="5">
    <source>
        <dbReference type="ARBA" id="ARBA00022989"/>
    </source>
</evidence>
<keyword evidence="8 16" id="KW-0675">Receptor</keyword>
<dbReference type="Pfam" id="PF07562">
    <property type="entry name" value="NCD3G"/>
    <property type="match status" value="1"/>
</dbReference>
<evidence type="ECO:0000256" key="6">
    <source>
        <dbReference type="ARBA" id="ARBA00023040"/>
    </source>
</evidence>
<dbReference type="GO" id="GO:0004930">
    <property type="term" value="F:G protein-coupled receptor activity"/>
    <property type="evidence" value="ECO:0007669"/>
    <property type="project" value="UniProtKB-KW"/>
</dbReference>
<dbReference type="InterPro" id="IPR001828">
    <property type="entry name" value="ANF_lig-bd_rcpt"/>
</dbReference>
<evidence type="ECO:0000256" key="13">
    <source>
        <dbReference type="SAM" id="SignalP"/>
    </source>
</evidence>
<evidence type="ECO:0000313" key="15">
    <source>
        <dbReference type="Proteomes" id="UP001652624"/>
    </source>
</evidence>
<evidence type="ECO:0000256" key="11">
    <source>
        <dbReference type="ARBA" id="ARBA00038492"/>
    </source>
</evidence>
<keyword evidence="2" id="KW-1003">Cell membrane</keyword>
<name>A0A1S3ACA5_ERIEU</name>
<feature type="transmembrane region" description="Helical" evidence="12">
    <location>
        <begin position="728"/>
        <end position="749"/>
    </location>
</feature>
<dbReference type="InterPro" id="IPR000068">
    <property type="entry name" value="GPCR_3_Ca_sens_rcpt-rel"/>
</dbReference>
<evidence type="ECO:0000256" key="9">
    <source>
        <dbReference type="ARBA" id="ARBA00023180"/>
    </source>
</evidence>
<evidence type="ECO:0000256" key="4">
    <source>
        <dbReference type="ARBA" id="ARBA00022729"/>
    </source>
</evidence>
<dbReference type="Pfam" id="PF01094">
    <property type="entry name" value="ANF_receptor"/>
    <property type="match status" value="1"/>
</dbReference>
<dbReference type="Gene3D" id="3.40.50.2300">
    <property type="match status" value="2"/>
</dbReference>
<dbReference type="InterPro" id="IPR000337">
    <property type="entry name" value="GPCR_3"/>
</dbReference>
<dbReference type="PANTHER" id="PTHR24061">
    <property type="entry name" value="CALCIUM-SENSING RECEPTOR-RELATED"/>
    <property type="match status" value="1"/>
</dbReference>
<keyword evidence="6" id="KW-0297">G-protein coupled receptor</keyword>
<dbReference type="GeneID" id="103122173"/>
<dbReference type="InterPro" id="IPR017978">
    <property type="entry name" value="GPCR_3_C"/>
</dbReference>
<dbReference type="GO" id="GO:0050917">
    <property type="term" value="P:sensory perception of umami taste"/>
    <property type="evidence" value="ECO:0007669"/>
    <property type="project" value="TreeGrafter"/>
</dbReference>
<dbReference type="Gene3D" id="2.10.50.30">
    <property type="entry name" value="GPCR, family 3, nine cysteines domain"/>
    <property type="match status" value="1"/>
</dbReference>
<organism evidence="15 16">
    <name type="scientific">Erinaceus europaeus</name>
    <name type="common">Western European hedgehog</name>
    <dbReference type="NCBI Taxonomy" id="9365"/>
    <lineage>
        <taxon>Eukaryota</taxon>
        <taxon>Metazoa</taxon>
        <taxon>Chordata</taxon>
        <taxon>Craniata</taxon>
        <taxon>Vertebrata</taxon>
        <taxon>Euteleostomi</taxon>
        <taxon>Mammalia</taxon>
        <taxon>Eutheria</taxon>
        <taxon>Laurasiatheria</taxon>
        <taxon>Eulipotyphla</taxon>
        <taxon>Erinaceidae</taxon>
        <taxon>Erinaceinae</taxon>
        <taxon>Erinaceus</taxon>
    </lineage>
</organism>
<dbReference type="InterPro" id="IPR038550">
    <property type="entry name" value="GPCR_3_9-Cys_sf"/>
</dbReference>
<evidence type="ECO:0000256" key="3">
    <source>
        <dbReference type="ARBA" id="ARBA00022692"/>
    </source>
</evidence>
<dbReference type="OrthoDB" id="5984008at2759"/>
<evidence type="ECO:0000259" key="14">
    <source>
        <dbReference type="PROSITE" id="PS50259"/>
    </source>
</evidence>
<proteinExistence type="inferred from homology"/>
<dbReference type="FunCoup" id="A0A1S3ACA5">
    <property type="interactions" value="51"/>
</dbReference>
<dbReference type="InterPro" id="IPR017979">
    <property type="entry name" value="GPCR_3_CS"/>
</dbReference>
<feature type="domain" description="G-protein coupled receptors family 3 profile" evidence="14">
    <location>
        <begin position="566"/>
        <end position="831"/>
    </location>
</feature>
<dbReference type="PROSITE" id="PS50259">
    <property type="entry name" value="G_PROTEIN_RECEP_F3_4"/>
    <property type="match status" value="1"/>
</dbReference>
<evidence type="ECO:0000256" key="7">
    <source>
        <dbReference type="ARBA" id="ARBA00023136"/>
    </source>
</evidence>
<dbReference type="PROSITE" id="PS00980">
    <property type="entry name" value="G_PROTEIN_RECEP_F3_2"/>
    <property type="match status" value="1"/>
</dbReference>
<keyword evidence="3 12" id="KW-0812">Transmembrane</keyword>
<dbReference type="InParanoid" id="A0A1S3ACA5"/>
<comment type="similarity">
    <text evidence="11">Belongs to the G-protein coupled receptor 3 family. TAS1R subfamily.</text>
</comment>
<dbReference type="AlphaFoldDB" id="A0A1S3ACA5"/>
<dbReference type="eggNOG" id="KOG1056">
    <property type="taxonomic scope" value="Eukaryota"/>
</dbReference>
<keyword evidence="4 13" id="KW-0732">Signal</keyword>
<keyword evidence="10" id="KW-0807">Transducer</keyword>
<evidence type="ECO:0000256" key="10">
    <source>
        <dbReference type="ARBA" id="ARBA00023224"/>
    </source>
</evidence>
<dbReference type="CTD" id="80835"/>
<feature type="signal peptide" evidence="13">
    <location>
        <begin position="1"/>
        <end position="16"/>
    </location>
</feature>
<dbReference type="PROSITE" id="PS00981">
    <property type="entry name" value="G_PROTEIN_RECEP_F3_3"/>
    <property type="match status" value="1"/>
</dbReference>
<feature type="transmembrane region" description="Helical" evidence="12">
    <location>
        <begin position="789"/>
        <end position="809"/>
    </location>
</feature>
<reference evidence="16" key="1">
    <citation type="submission" date="2025-08" db="UniProtKB">
        <authorList>
            <consortium name="RefSeq"/>
        </authorList>
    </citation>
    <scope>IDENTIFICATION</scope>
</reference>
<feature type="transmembrane region" description="Helical" evidence="12">
    <location>
        <begin position="635"/>
        <end position="660"/>
    </location>
</feature>
<sequence>MSLWTVQLLGLQLSLSCCWTLGCQDMEPAPEFNLPGDYLVVGMFSLHSDCVEVRRRPTVTHCDRPNSFNGHGYHHFQAMRFAIEEINNSTALLPNVTLGYELYDVCSESANVYATLRVISLLGACCSKVPGSPSHHSPEAVAVIGPDTTQRAATTASLLSPFLVPLISYEASSTILSAKQQYPSFLRTIPSDRHQVDIMVMMLQSFGWVWISLVGSAGDYGQLGIQALENQATEKGICIAFKGIMPSSALPGDESMQSLVHSLAQARTTVVVVFSARQPAWVFFESVVLANLTAKVWLASEDWAISRHISRVPGIWAIGTVLGVAIQQKTVPGLKEFEEAYVRADKVASQACSRGSKCGASQLCRECQAFTEHMMPTLAAFSMSSAYNVYQAVYAVAHGLHHLLGCTSGACSRGQVYPEQLLEELYKVNFLLHKDTVAFNNKGDPLSGYDIIAWDWNGPNWSFRVIGSSTWYPLRLNINKTKIKWHGKSNQVPMSVCSSDCAEGHQRVIVGFHHCCFECVPCEAGTFLNKSDLHSCWPCGKEEWAPEESQTCFPRTVVFLTWHEPISWVLLAANMLLQLLLAGTAGLFAWHLDTPVVRSAGGRLCFLMIGSLAGGSCGLYGFLGEPTSLACLLRQALFTLGFAIFLSCLTVRSFQLVFIFKFSAKVPTFYHAWVQNHGAGLFVVISSMIQLLICLTWLVAWTPRPSREYHRFPQLVVLDCTQANSPGFLLAFAYNGLLSVSAFTCSYVGKDLPENYNEAKCVTFSLLLNFVSWIAFFTTTSVYQGQYVPAVNVLAAFSSLSSGFGGYFLPKCYVILFRPDLNSTEHFQASIQNYTRRFCST</sequence>
<evidence type="ECO:0000256" key="12">
    <source>
        <dbReference type="SAM" id="Phobius"/>
    </source>
</evidence>
<evidence type="ECO:0000313" key="16">
    <source>
        <dbReference type="RefSeq" id="XP_007532832.1"/>
    </source>
</evidence>
<feature type="transmembrane region" description="Helical" evidence="12">
    <location>
        <begin position="604"/>
        <end position="623"/>
    </location>
</feature>
<dbReference type="CDD" id="cd06363">
    <property type="entry name" value="PBP1_taste_receptor"/>
    <property type="match status" value="1"/>
</dbReference>